<gene>
    <name evidence="3" type="ORF">C6P46_001445</name>
</gene>
<dbReference type="OrthoDB" id="258627at2759"/>
<protein>
    <recommendedName>
        <fullName evidence="2">CobW/HypB/UreG nucleotide-binding domain-containing protein</fullName>
    </recommendedName>
</protein>
<organism evidence="3 4">
    <name type="scientific">Rhodotorula mucilaginosa</name>
    <name type="common">Yeast</name>
    <name type="synonym">Rhodotorula rubra</name>
    <dbReference type="NCBI Taxonomy" id="5537"/>
    <lineage>
        <taxon>Eukaryota</taxon>
        <taxon>Fungi</taxon>
        <taxon>Dikarya</taxon>
        <taxon>Basidiomycota</taxon>
        <taxon>Pucciniomycotina</taxon>
        <taxon>Microbotryomycetes</taxon>
        <taxon>Sporidiobolales</taxon>
        <taxon>Sporidiobolaceae</taxon>
        <taxon>Rhodotorula</taxon>
    </lineage>
</organism>
<evidence type="ECO:0000313" key="4">
    <source>
        <dbReference type="Proteomes" id="UP000777482"/>
    </source>
</evidence>
<dbReference type="InterPro" id="IPR003495">
    <property type="entry name" value="CobW/HypB/UreG_nucleotide-bd"/>
</dbReference>
<name>A0A9P6W6V4_RHOMI</name>
<feature type="domain" description="CobW/HypB/UreG nucleotide-binding" evidence="2">
    <location>
        <begin position="34"/>
        <end position="216"/>
    </location>
</feature>
<comment type="caution">
    <text evidence="3">The sequence shown here is derived from an EMBL/GenBank/DDBJ whole genome shotgun (WGS) entry which is preliminary data.</text>
</comment>
<evidence type="ECO:0000313" key="3">
    <source>
        <dbReference type="EMBL" id="KAG0664400.1"/>
    </source>
</evidence>
<dbReference type="Gene3D" id="3.40.50.300">
    <property type="entry name" value="P-loop containing nucleotide triphosphate hydrolases"/>
    <property type="match status" value="1"/>
</dbReference>
<evidence type="ECO:0000256" key="1">
    <source>
        <dbReference type="SAM" id="MobiDB-lite"/>
    </source>
</evidence>
<dbReference type="EMBL" id="PUHQ01000014">
    <property type="protein sequence ID" value="KAG0664400.1"/>
    <property type="molecule type" value="Genomic_DNA"/>
</dbReference>
<dbReference type="CDD" id="cd03112">
    <property type="entry name" value="CobW-like"/>
    <property type="match status" value="1"/>
</dbReference>
<feature type="region of interest" description="Disordered" evidence="1">
    <location>
        <begin position="412"/>
        <end position="446"/>
    </location>
</feature>
<sequence>MTTEELHMDALSVSDAGMDDDDVPQLVEAQGKVPMTIVTGYLGSGKSTLLDYILKEQHGRRIAVIMNEFGDTSDIESKAISVQTDDALVEEWLELNNGCLCCSVRDTGLNAILALMEKKGRFDQIVLETTGLADPAPIIQAFWNEPALNLVVAVVDAAGIEKQLRDPRPDGSYNEAQRQVATADVILLNKVDLVKTAADLDRIEQSLRSINSTALIHRTTRSSIDLSLILDLNIYAAPSAPIRAETLAPFAQAAEQSEATACSDCVENPQHSHSHTDLAPKSGSLASSPHANDISSITIPLPVFRAVHSGSAFHSVIANLLWEGQLPALEDEGESDPPLSPPDSLDLLRTKAFLRTTDGRSWILQGVRDIFDLAEVPPGQGVNAAEVKPKLVLIGRGLGDGVEVRRRIEAGLKRGVEAEEAQSEEEEGETDDDEDGSDPSDGMEDE</sequence>
<accession>A0A9P6W6V4</accession>
<keyword evidence="4" id="KW-1185">Reference proteome</keyword>
<dbReference type="InterPro" id="IPR051316">
    <property type="entry name" value="Zinc-reg_GTPase_activator"/>
</dbReference>
<evidence type="ECO:0000259" key="2">
    <source>
        <dbReference type="Pfam" id="PF02492"/>
    </source>
</evidence>
<dbReference type="InterPro" id="IPR027417">
    <property type="entry name" value="P-loop_NTPase"/>
</dbReference>
<dbReference type="PANTHER" id="PTHR13748">
    <property type="entry name" value="COBW-RELATED"/>
    <property type="match status" value="1"/>
</dbReference>
<dbReference type="Gene3D" id="3.30.1220.10">
    <property type="entry name" value="CobW-like, C-terminal domain"/>
    <property type="match status" value="1"/>
</dbReference>
<dbReference type="AlphaFoldDB" id="A0A9P6W6V4"/>
<dbReference type="InterPro" id="IPR036627">
    <property type="entry name" value="CobW-likC_sf"/>
</dbReference>
<dbReference type="Pfam" id="PF02492">
    <property type="entry name" value="cobW"/>
    <property type="match status" value="1"/>
</dbReference>
<dbReference type="SUPFAM" id="SSF52540">
    <property type="entry name" value="P-loop containing nucleoside triphosphate hydrolases"/>
    <property type="match status" value="1"/>
</dbReference>
<dbReference type="GO" id="GO:0005737">
    <property type="term" value="C:cytoplasm"/>
    <property type="evidence" value="ECO:0007669"/>
    <property type="project" value="TreeGrafter"/>
</dbReference>
<dbReference type="Proteomes" id="UP000777482">
    <property type="component" value="Unassembled WGS sequence"/>
</dbReference>
<feature type="compositionally biased region" description="Acidic residues" evidence="1">
    <location>
        <begin position="418"/>
        <end position="446"/>
    </location>
</feature>
<dbReference type="PANTHER" id="PTHR13748:SF31">
    <property type="entry name" value="ZINC-REGULATED GTPASE METALLOPROTEIN ACTIVATOR 1A-RELATED"/>
    <property type="match status" value="1"/>
</dbReference>
<feature type="region of interest" description="Disordered" evidence="1">
    <location>
        <begin position="262"/>
        <end position="287"/>
    </location>
</feature>
<reference evidence="3 4" key="1">
    <citation type="submission" date="2020-11" db="EMBL/GenBank/DDBJ databases">
        <title>Kefir isolates.</title>
        <authorList>
            <person name="Marcisauskas S."/>
            <person name="Kim Y."/>
            <person name="Blasche S."/>
        </authorList>
    </citation>
    <scope>NUCLEOTIDE SEQUENCE [LARGE SCALE GENOMIC DNA]</scope>
    <source>
        <strain evidence="3 4">KR</strain>
    </source>
</reference>
<proteinExistence type="predicted"/>